<protein>
    <submittedName>
        <fullName evidence="2">Uncharacterized protein</fullName>
    </submittedName>
</protein>
<dbReference type="EMBL" id="FTNR01000015">
    <property type="protein sequence ID" value="SIS15838.1"/>
    <property type="molecule type" value="Genomic_DNA"/>
</dbReference>
<dbReference type="AlphaFoldDB" id="A0A1N7GTR4"/>
<accession>A0A1N7GTR4</accession>
<evidence type="ECO:0000256" key="1">
    <source>
        <dbReference type="SAM" id="Phobius"/>
    </source>
</evidence>
<keyword evidence="1" id="KW-0472">Membrane</keyword>
<evidence type="ECO:0000313" key="3">
    <source>
        <dbReference type="Proteomes" id="UP000185936"/>
    </source>
</evidence>
<keyword evidence="1" id="KW-1133">Transmembrane helix</keyword>
<sequence length="177" mass="19850">MAELALVVAFSVGAILLTSIVAYRDARTVVTKTNWETEPGHWGVLLAIVPLAGPVVYLYKRNCAVNEARQRLDEFDTTKKHVVRTLLYAALLSLVVSRELLSLIIEHADDDLVFPPERWAATFRSHAQLILYRLSDYLGNSPPPLLDRLINDTQKIHKQRPVLQEQLATTIEPAAEA</sequence>
<proteinExistence type="predicted"/>
<keyword evidence="1" id="KW-0812">Transmembrane</keyword>
<organism evidence="2 3">
    <name type="scientific">Natronorubrum thiooxidans</name>
    <dbReference type="NCBI Taxonomy" id="308853"/>
    <lineage>
        <taxon>Archaea</taxon>
        <taxon>Methanobacteriati</taxon>
        <taxon>Methanobacteriota</taxon>
        <taxon>Stenosarchaea group</taxon>
        <taxon>Halobacteria</taxon>
        <taxon>Halobacteriales</taxon>
        <taxon>Natrialbaceae</taxon>
        <taxon>Natronorubrum</taxon>
    </lineage>
</organism>
<dbReference type="Proteomes" id="UP000185936">
    <property type="component" value="Unassembled WGS sequence"/>
</dbReference>
<gene>
    <name evidence="2" type="ORF">SAMN05421752_11547</name>
</gene>
<evidence type="ECO:0000313" key="2">
    <source>
        <dbReference type="EMBL" id="SIS15838.1"/>
    </source>
</evidence>
<dbReference type="STRING" id="308853.SAMN05421752_11547"/>
<reference evidence="3" key="1">
    <citation type="submission" date="2017-01" db="EMBL/GenBank/DDBJ databases">
        <authorList>
            <person name="Varghese N."/>
            <person name="Submissions S."/>
        </authorList>
    </citation>
    <scope>NUCLEOTIDE SEQUENCE [LARGE SCALE GENOMIC DNA]</scope>
    <source>
        <strain evidence="3">type strain: HArc-</strain>
    </source>
</reference>
<feature type="transmembrane region" description="Helical" evidence="1">
    <location>
        <begin position="41"/>
        <end position="59"/>
    </location>
</feature>
<name>A0A1N7GTR4_9EURY</name>
<keyword evidence="3" id="KW-1185">Reference proteome</keyword>